<dbReference type="OrthoDB" id="10342719at2759"/>
<sequence>MLIYCFSVHTHTYSFLCCLGRSEFSFFVLFVILAMADISALHLAPNRCNNMFFNKEGCKGAIWRNQNVTAVITQNDRIKRCRADEHLAHKTEKKAVKKRKAEKTESILVIYDEETSAVSAKPTTSGPFLIFK</sequence>
<keyword evidence="3" id="KW-1185">Reference proteome</keyword>
<gene>
    <name evidence="2" type="ORF">T12_4355</name>
</gene>
<keyword evidence="1" id="KW-0472">Membrane</keyword>
<evidence type="ECO:0000313" key="2">
    <source>
        <dbReference type="EMBL" id="KRY12050.1"/>
    </source>
</evidence>
<dbReference type="EMBL" id="JYDQ01000175">
    <property type="protein sequence ID" value="KRY12050.1"/>
    <property type="molecule type" value="Genomic_DNA"/>
</dbReference>
<protein>
    <recommendedName>
        <fullName evidence="4">FLYWCH-type domain-containing protein</fullName>
    </recommendedName>
</protein>
<dbReference type="Proteomes" id="UP000054783">
    <property type="component" value="Unassembled WGS sequence"/>
</dbReference>
<dbReference type="AlphaFoldDB" id="A0A0V0ZI45"/>
<evidence type="ECO:0008006" key="4">
    <source>
        <dbReference type="Google" id="ProtNLM"/>
    </source>
</evidence>
<reference evidence="2 3" key="1">
    <citation type="submission" date="2015-01" db="EMBL/GenBank/DDBJ databases">
        <title>Evolution of Trichinella species and genotypes.</title>
        <authorList>
            <person name="Korhonen P.K."/>
            <person name="Edoardo P."/>
            <person name="Giuseppe L.R."/>
            <person name="Gasser R.B."/>
        </authorList>
    </citation>
    <scope>NUCLEOTIDE SEQUENCE [LARGE SCALE GENOMIC DNA]</scope>
    <source>
        <strain evidence="2">ISS2496</strain>
    </source>
</reference>
<feature type="transmembrane region" description="Helical" evidence="1">
    <location>
        <begin position="24"/>
        <end position="44"/>
    </location>
</feature>
<keyword evidence="1" id="KW-0812">Transmembrane</keyword>
<comment type="caution">
    <text evidence="2">The sequence shown here is derived from an EMBL/GenBank/DDBJ whole genome shotgun (WGS) entry which is preliminary data.</text>
</comment>
<proteinExistence type="predicted"/>
<organism evidence="2 3">
    <name type="scientific">Trichinella patagoniensis</name>
    <dbReference type="NCBI Taxonomy" id="990121"/>
    <lineage>
        <taxon>Eukaryota</taxon>
        <taxon>Metazoa</taxon>
        <taxon>Ecdysozoa</taxon>
        <taxon>Nematoda</taxon>
        <taxon>Enoplea</taxon>
        <taxon>Dorylaimia</taxon>
        <taxon>Trichinellida</taxon>
        <taxon>Trichinellidae</taxon>
        <taxon>Trichinella</taxon>
    </lineage>
</organism>
<evidence type="ECO:0000256" key="1">
    <source>
        <dbReference type="SAM" id="Phobius"/>
    </source>
</evidence>
<evidence type="ECO:0000313" key="3">
    <source>
        <dbReference type="Proteomes" id="UP000054783"/>
    </source>
</evidence>
<keyword evidence="1" id="KW-1133">Transmembrane helix</keyword>
<accession>A0A0V0ZI45</accession>
<name>A0A0V0ZI45_9BILA</name>